<dbReference type="EMBL" id="LN649232">
    <property type="protein sequence ID" value="CEI38945.1"/>
    <property type="molecule type" value="Genomic_DNA"/>
</dbReference>
<name>A0A2L2STX5_9HYPO</name>
<keyword evidence="1" id="KW-0732">Signal</keyword>
<sequence>MLPLKHLVILFASTSLALPGNPAAFVDNAPAVTAAPILEQVLDCDYSYCDENHVSWCFHFVPFTTINPTLGPMPGETRVSVGVCGPNTAVPEPSY</sequence>
<keyword evidence="3" id="KW-1185">Reference proteome</keyword>
<feature type="chain" id="PRO_5014630117" description="Hydrophobin" evidence="1">
    <location>
        <begin position="20"/>
        <end position="95"/>
    </location>
</feature>
<dbReference type="AlphaFoldDB" id="A0A2L2STX5"/>
<evidence type="ECO:0008006" key="4">
    <source>
        <dbReference type="Google" id="ProtNLM"/>
    </source>
</evidence>
<evidence type="ECO:0000313" key="2">
    <source>
        <dbReference type="EMBL" id="CEI38945.1"/>
    </source>
</evidence>
<accession>A0A2L2STX5</accession>
<feature type="signal peptide" evidence="1">
    <location>
        <begin position="1"/>
        <end position="19"/>
    </location>
</feature>
<proteinExistence type="predicted"/>
<dbReference type="Proteomes" id="UP000245910">
    <property type="component" value="Chromosome IIII"/>
</dbReference>
<evidence type="ECO:0000313" key="3">
    <source>
        <dbReference type="Proteomes" id="UP000245910"/>
    </source>
</evidence>
<reference evidence="3" key="1">
    <citation type="submission" date="2014-10" db="EMBL/GenBank/DDBJ databases">
        <authorList>
            <person name="King R."/>
        </authorList>
    </citation>
    <scope>NUCLEOTIDE SEQUENCE [LARGE SCALE GENOMIC DNA]</scope>
    <source>
        <strain evidence="3">A3/5</strain>
    </source>
</reference>
<organism evidence="2 3">
    <name type="scientific">Fusarium venenatum</name>
    <dbReference type="NCBI Taxonomy" id="56646"/>
    <lineage>
        <taxon>Eukaryota</taxon>
        <taxon>Fungi</taxon>
        <taxon>Dikarya</taxon>
        <taxon>Ascomycota</taxon>
        <taxon>Pezizomycotina</taxon>
        <taxon>Sordariomycetes</taxon>
        <taxon>Hypocreomycetidae</taxon>
        <taxon>Hypocreales</taxon>
        <taxon>Nectriaceae</taxon>
        <taxon>Fusarium</taxon>
    </lineage>
</organism>
<evidence type="ECO:0000256" key="1">
    <source>
        <dbReference type="SAM" id="SignalP"/>
    </source>
</evidence>
<dbReference type="OrthoDB" id="4837799at2759"/>
<protein>
    <recommendedName>
        <fullName evidence="4">Hydrophobin</fullName>
    </recommendedName>
</protein>